<evidence type="ECO:0000256" key="7">
    <source>
        <dbReference type="ARBA" id="ARBA00023136"/>
    </source>
</evidence>
<keyword evidence="3" id="KW-1003">Cell membrane</keyword>
<feature type="transmembrane region" description="Helical" evidence="8">
    <location>
        <begin position="114"/>
        <end position="138"/>
    </location>
</feature>
<dbReference type="Pfam" id="PF02653">
    <property type="entry name" value="BPD_transp_2"/>
    <property type="match status" value="1"/>
</dbReference>
<feature type="transmembrane region" description="Helical" evidence="8">
    <location>
        <begin position="295"/>
        <end position="318"/>
    </location>
</feature>
<keyword evidence="2" id="KW-0813">Transport</keyword>
<feature type="transmembrane region" description="Helical" evidence="8">
    <location>
        <begin position="271"/>
        <end position="288"/>
    </location>
</feature>
<dbReference type="eggNOG" id="COG1172">
    <property type="taxonomic scope" value="Bacteria"/>
</dbReference>
<feature type="transmembrane region" description="Helical" evidence="8">
    <location>
        <begin position="145"/>
        <end position="168"/>
    </location>
</feature>
<dbReference type="RefSeq" id="WP_081757302.1">
    <property type="nucleotide sequence ID" value="NZ_APVL01000012.1"/>
</dbReference>
<sequence length="352" mass="37277">MLNIPKPNPGPLEPGQRKQLILPILNKDGNLTRLFFIMMFVFILMGSISPSTFLSLDSFISMAYQFPVFGILSIAMMITMVSGGIDLSIVSIANLTSILAAGIMVKFLPPDASLMTSILIIAGAVACSVIMGLLCGLVNGIAVSLIGIPPILVTLGTMQLFMGIAIVITKGQAIVGLPMLFSDIGNGSLGIIPFPLIMFIICIILAYILLNKRAFGLKLQLVGTNPVASKYSGISNSVVLLKTYAFSGLFASIAGLLIIASTNSAKADFGTSYILQTILVAVMGGVNVKGGFGKISGVVMAVLTLQFLSTGLNALHVGNFFKDFIWGIALLLVMVINEVSNRIKEKKLVKQN</sequence>
<evidence type="ECO:0000256" key="6">
    <source>
        <dbReference type="ARBA" id="ARBA00022989"/>
    </source>
</evidence>
<dbReference type="CDD" id="cd06579">
    <property type="entry name" value="TM_PBP1_transp_AraH_like"/>
    <property type="match status" value="1"/>
</dbReference>
<dbReference type="PATRIC" id="fig|1307436.3.peg.3542"/>
<keyword evidence="5 8" id="KW-0812">Transmembrane</keyword>
<feature type="transmembrane region" description="Helical" evidence="8">
    <location>
        <begin position="62"/>
        <end position="80"/>
    </location>
</feature>
<feature type="transmembrane region" description="Helical" evidence="8">
    <location>
        <begin position="239"/>
        <end position="259"/>
    </location>
</feature>
<evidence type="ECO:0000256" key="2">
    <source>
        <dbReference type="ARBA" id="ARBA00022448"/>
    </source>
</evidence>
<proteinExistence type="predicted"/>
<evidence type="ECO:0000256" key="1">
    <source>
        <dbReference type="ARBA" id="ARBA00004651"/>
    </source>
</evidence>
<feature type="transmembrane region" description="Helical" evidence="8">
    <location>
        <begin position="87"/>
        <end position="108"/>
    </location>
</feature>
<protein>
    <submittedName>
        <fullName evidence="9">Ribose/xylose/arabinose/galactoside ABC-type transport system protein</fullName>
    </submittedName>
</protein>
<evidence type="ECO:0000256" key="3">
    <source>
        <dbReference type="ARBA" id="ARBA00022475"/>
    </source>
</evidence>
<dbReference type="GO" id="GO:0022857">
    <property type="term" value="F:transmembrane transporter activity"/>
    <property type="evidence" value="ECO:0007669"/>
    <property type="project" value="InterPro"/>
</dbReference>
<dbReference type="AlphaFoldDB" id="W7KR82"/>
<evidence type="ECO:0000256" key="5">
    <source>
        <dbReference type="ARBA" id="ARBA00022692"/>
    </source>
</evidence>
<dbReference type="PANTHER" id="PTHR32196:SF21">
    <property type="entry name" value="ABC TRANSPORTER PERMEASE PROTEIN YPHD-RELATED"/>
    <property type="match status" value="1"/>
</dbReference>
<reference evidence="9 10" key="2">
    <citation type="journal article" date="2016" name="Sci. Rep.">
        <title>A novel serine protease, Sep1, from Bacillus firmus DS-1 has nematicidal activity and degrades multiple intestinal-associated nematode proteins.</title>
        <authorList>
            <person name="Geng C."/>
            <person name="Nie X."/>
            <person name="Tang Z."/>
            <person name="Zhang Y."/>
            <person name="Lin J."/>
            <person name="Sun M."/>
            <person name="Peng D."/>
        </authorList>
    </citation>
    <scope>NUCLEOTIDE SEQUENCE [LARGE SCALE GENOMIC DNA]</scope>
    <source>
        <strain evidence="9 10">DS1</strain>
    </source>
</reference>
<organism evidence="9 10">
    <name type="scientific">Cytobacillus firmus DS1</name>
    <dbReference type="NCBI Taxonomy" id="1307436"/>
    <lineage>
        <taxon>Bacteria</taxon>
        <taxon>Bacillati</taxon>
        <taxon>Bacillota</taxon>
        <taxon>Bacilli</taxon>
        <taxon>Bacillales</taxon>
        <taxon>Bacillaceae</taxon>
        <taxon>Cytobacillus</taxon>
    </lineage>
</organism>
<feature type="transmembrane region" description="Helical" evidence="8">
    <location>
        <begin position="188"/>
        <end position="210"/>
    </location>
</feature>
<reference evidence="10" key="1">
    <citation type="submission" date="2013-03" db="EMBL/GenBank/DDBJ databases">
        <title>Draft genome sequence of Bacillus firmus DS1.</title>
        <authorList>
            <person name="Peng D."/>
            <person name="Zhu L."/>
            <person name="Sun M."/>
        </authorList>
    </citation>
    <scope>NUCLEOTIDE SEQUENCE [LARGE SCALE GENOMIC DNA]</scope>
    <source>
        <strain evidence="10">DS1</strain>
    </source>
</reference>
<evidence type="ECO:0000256" key="4">
    <source>
        <dbReference type="ARBA" id="ARBA00022519"/>
    </source>
</evidence>
<dbReference type="OrthoDB" id="9815820at2"/>
<dbReference type="EMBL" id="APVL01000012">
    <property type="protein sequence ID" value="EWG10000.1"/>
    <property type="molecule type" value="Genomic_DNA"/>
</dbReference>
<comment type="subcellular location">
    <subcellularLocation>
        <location evidence="1">Cell membrane</location>
        <topology evidence="1">Multi-pass membrane protein</topology>
    </subcellularLocation>
</comment>
<feature type="transmembrane region" description="Helical" evidence="8">
    <location>
        <begin position="34"/>
        <end position="56"/>
    </location>
</feature>
<evidence type="ECO:0000256" key="8">
    <source>
        <dbReference type="SAM" id="Phobius"/>
    </source>
</evidence>
<name>W7KR82_CYTFI</name>
<feature type="transmembrane region" description="Helical" evidence="8">
    <location>
        <begin position="324"/>
        <end position="340"/>
    </location>
</feature>
<evidence type="ECO:0000313" key="10">
    <source>
        <dbReference type="Proteomes" id="UP000019270"/>
    </source>
</evidence>
<comment type="caution">
    <text evidence="9">The sequence shown here is derived from an EMBL/GenBank/DDBJ whole genome shotgun (WGS) entry which is preliminary data.</text>
</comment>
<dbReference type="GO" id="GO:0005886">
    <property type="term" value="C:plasma membrane"/>
    <property type="evidence" value="ECO:0007669"/>
    <property type="project" value="UniProtKB-SubCell"/>
</dbReference>
<keyword evidence="4" id="KW-0997">Cell inner membrane</keyword>
<dbReference type="InterPro" id="IPR001851">
    <property type="entry name" value="ABC_transp_permease"/>
</dbReference>
<accession>W7KR82</accession>
<dbReference type="PANTHER" id="PTHR32196">
    <property type="entry name" value="ABC TRANSPORTER PERMEASE PROTEIN YPHD-RELATED-RELATED"/>
    <property type="match status" value="1"/>
</dbReference>
<dbReference type="Proteomes" id="UP000019270">
    <property type="component" value="Unassembled WGS sequence"/>
</dbReference>
<keyword evidence="6 8" id="KW-1133">Transmembrane helix</keyword>
<keyword evidence="7 8" id="KW-0472">Membrane</keyword>
<evidence type="ECO:0000313" key="9">
    <source>
        <dbReference type="EMBL" id="EWG10000.1"/>
    </source>
</evidence>
<gene>
    <name evidence="9" type="ORF">PBF_16514</name>
</gene>